<keyword evidence="2" id="KW-0732">Signal</keyword>
<dbReference type="EMBL" id="CP043494">
    <property type="protein sequence ID" value="WNG51283.1"/>
    <property type="molecule type" value="Genomic_DNA"/>
</dbReference>
<feature type="signal peptide" evidence="2">
    <location>
        <begin position="1"/>
        <end position="18"/>
    </location>
</feature>
<organism evidence="3 4">
    <name type="scientific">Archangium minus</name>
    <dbReference type="NCBI Taxonomy" id="83450"/>
    <lineage>
        <taxon>Bacteria</taxon>
        <taxon>Pseudomonadati</taxon>
        <taxon>Myxococcota</taxon>
        <taxon>Myxococcia</taxon>
        <taxon>Myxococcales</taxon>
        <taxon>Cystobacterineae</taxon>
        <taxon>Archangiaceae</taxon>
        <taxon>Archangium</taxon>
    </lineage>
</organism>
<name>A0ABY9X7B5_9BACT</name>
<gene>
    <name evidence="3" type="ORF">F0U60_49510</name>
</gene>
<evidence type="ECO:0000313" key="3">
    <source>
        <dbReference type="EMBL" id="WNG51283.1"/>
    </source>
</evidence>
<feature type="compositionally biased region" description="Basic and acidic residues" evidence="1">
    <location>
        <begin position="22"/>
        <end position="37"/>
    </location>
</feature>
<feature type="chain" id="PRO_5046370086" evidence="2">
    <location>
        <begin position="19"/>
        <end position="166"/>
    </location>
</feature>
<feature type="compositionally biased region" description="Low complexity" evidence="1">
    <location>
        <begin position="52"/>
        <end position="70"/>
    </location>
</feature>
<sequence length="166" mass="17711">MKKLLATLVLTLGTAALAQSNEDPKAQQENQRNDTSRIETGVEATDVLPGLSGSKAQKQANQQQASGTQKSSDAALMNKAHAFKLNGTLKKGSDRDEITLSRQNQNLPDVDLDVRDQTQVMLDGKKVAVGDIPEGAQVRASFQLVEDEAVAVEINATSPKKGAQSK</sequence>
<proteinExistence type="predicted"/>
<feature type="region of interest" description="Disordered" evidence="1">
    <location>
        <begin position="17"/>
        <end position="76"/>
    </location>
</feature>
<keyword evidence="4" id="KW-1185">Reference proteome</keyword>
<evidence type="ECO:0000256" key="1">
    <source>
        <dbReference type="SAM" id="MobiDB-lite"/>
    </source>
</evidence>
<evidence type="ECO:0000313" key="4">
    <source>
        <dbReference type="Proteomes" id="UP001611383"/>
    </source>
</evidence>
<evidence type="ECO:0000256" key="2">
    <source>
        <dbReference type="SAM" id="SignalP"/>
    </source>
</evidence>
<dbReference type="RefSeq" id="WP_395811370.1">
    <property type="nucleotide sequence ID" value="NZ_CP043494.1"/>
</dbReference>
<accession>A0ABY9X7B5</accession>
<reference evidence="3 4" key="1">
    <citation type="submission" date="2019-08" db="EMBL/GenBank/DDBJ databases">
        <title>Archangium and Cystobacter genomes.</title>
        <authorList>
            <person name="Chen I.-C.K."/>
            <person name="Wielgoss S."/>
        </authorList>
    </citation>
    <scope>NUCLEOTIDE SEQUENCE [LARGE SCALE GENOMIC DNA]</scope>
    <source>
        <strain evidence="3 4">Cbm 6</strain>
    </source>
</reference>
<protein>
    <submittedName>
        <fullName evidence="3">Uncharacterized protein</fullName>
    </submittedName>
</protein>
<dbReference type="Proteomes" id="UP001611383">
    <property type="component" value="Chromosome"/>
</dbReference>